<name>A0A1E1L2Q7_9HELO</name>
<organism evidence="1 2">
    <name type="scientific">Rhynchosporium agropyri</name>
    <dbReference type="NCBI Taxonomy" id="914238"/>
    <lineage>
        <taxon>Eukaryota</taxon>
        <taxon>Fungi</taxon>
        <taxon>Dikarya</taxon>
        <taxon>Ascomycota</taxon>
        <taxon>Pezizomycotina</taxon>
        <taxon>Leotiomycetes</taxon>
        <taxon>Helotiales</taxon>
        <taxon>Ploettnerulaceae</taxon>
        <taxon>Rhynchosporium</taxon>
    </lineage>
</organism>
<evidence type="ECO:0000313" key="1">
    <source>
        <dbReference type="EMBL" id="CZT04744.1"/>
    </source>
</evidence>
<proteinExistence type="predicted"/>
<dbReference type="Proteomes" id="UP000178912">
    <property type="component" value="Unassembled WGS sequence"/>
</dbReference>
<dbReference type="AlphaFoldDB" id="A0A1E1L2Q7"/>
<evidence type="ECO:0000313" key="2">
    <source>
        <dbReference type="Proteomes" id="UP000178912"/>
    </source>
</evidence>
<gene>
    <name evidence="1" type="ORF">RAG0_11096</name>
</gene>
<keyword evidence="2" id="KW-1185">Reference proteome</keyword>
<reference evidence="2" key="1">
    <citation type="submission" date="2016-03" db="EMBL/GenBank/DDBJ databases">
        <authorList>
            <person name="Guldener U."/>
        </authorList>
    </citation>
    <scope>NUCLEOTIDE SEQUENCE [LARGE SCALE GENOMIC DNA]</scope>
    <source>
        <strain evidence="2">04CH-RAC-A.6.1</strain>
    </source>
</reference>
<sequence length="70" mass="7678">MVDYRDSAFGLGCVSQIDKRDRDLTAQAGNLVKYSPKVGDCCARTPVMSCRVKSSIEVLMVQAFHGPRKA</sequence>
<protein>
    <submittedName>
        <fullName evidence="1">Uncharacterized protein</fullName>
    </submittedName>
</protein>
<accession>A0A1E1L2Q7</accession>
<dbReference type="EMBL" id="FJUX01000070">
    <property type="protein sequence ID" value="CZT04744.1"/>
    <property type="molecule type" value="Genomic_DNA"/>
</dbReference>